<feature type="region of interest" description="Disordered" evidence="1">
    <location>
        <begin position="45"/>
        <end position="105"/>
    </location>
</feature>
<evidence type="ECO:0000313" key="3">
    <source>
        <dbReference type="Proteomes" id="UP000005561"/>
    </source>
</evidence>
<sequence length="105" mass="11883">MRQKKLEKAEKSSDILRVHRKGEIMSGVLTNSAEVISFFKDINNKNSNKTKKQSNNRIAQGKRKSYTEVTKQRRDAGAGGAAVSAGRKSVGRERTDEFSEWRKLK</sequence>
<feature type="compositionally biased region" description="Basic residues" evidence="1">
    <location>
        <begin position="48"/>
        <end position="64"/>
    </location>
</feature>
<organism evidence="2 3">
    <name type="scientific">Marvinbryantia formatexigens DSM 14469</name>
    <dbReference type="NCBI Taxonomy" id="478749"/>
    <lineage>
        <taxon>Bacteria</taxon>
        <taxon>Bacillati</taxon>
        <taxon>Bacillota</taxon>
        <taxon>Clostridia</taxon>
        <taxon>Lachnospirales</taxon>
        <taxon>Lachnospiraceae</taxon>
        <taxon>Marvinbryantia</taxon>
    </lineage>
</organism>
<evidence type="ECO:0000256" key="1">
    <source>
        <dbReference type="SAM" id="MobiDB-lite"/>
    </source>
</evidence>
<accession>C6LAI9</accession>
<reference evidence="2" key="1">
    <citation type="submission" date="2009-07" db="EMBL/GenBank/DDBJ databases">
        <authorList>
            <person name="Weinstock G."/>
            <person name="Sodergren E."/>
            <person name="Clifton S."/>
            <person name="Fulton L."/>
            <person name="Fulton B."/>
            <person name="Courtney L."/>
            <person name="Fronick C."/>
            <person name="Harrison M."/>
            <person name="Strong C."/>
            <person name="Farmer C."/>
            <person name="Delahaunty K."/>
            <person name="Markovic C."/>
            <person name="Hall O."/>
            <person name="Minx P."/>
            <person name="Tomlinson C."/>
            <person name="Mitreva M."/>
            <person name="Nelson J."/>
            <person name="Hou S."/>
            <person name="Wollam A."/>
            <person name="Pepin K.H."/>
            <person name="Johnson M."/>
            <person name="Bhonagiri V."/>
            <person name="Nash W.E."/>
            <person name="Warren W."/>
            <person name="Chinwalla A."/>
            <person name="Mardis E.R."/>
            <person name="Wilson R.K."/>
        </authorList>
    </citation>
    <scope>NUCLEOTIDE SEQUENCE [LARGE SCALE GENOMIC DNA]</scope>
    <source>
        <strain evidence="2">DSM 14469</strain>
    </source>
</reference>
<proteinExistence type="predicted"/>
<feature type="compositionally biased region" description="Basic and acidic residues" evidence="1">
    <location>
        <begin position="90"/>
        <end position="105"/>
    </location>
</feature>
<dbReference type="RefSeq" id="WP_006860431.1">
    <property type="nucleotide sequence ID" value="NZ_ACCL02000002.1"/>
</dbReference>
<protein>
    <submittedName>
        <fullName evidence="2">Uncharacterized protein</fullName>
    </submittedName>
</protein>
<keyword evidence="3" id="KW-1185">Reference proteome</keyword>
<dbReference type="EMBL" id="ACCL02000002">
    <property type="protein sequence ID" value="EET62596.1"/>
    <property type="molecule type" value="Genomic_DNA"/>
</dbReference>
<evidence type="ECO:0000313" key="2">
    <source>
        <dbReference type="EMBL" id="EET62596.1"/>
    </source>
</evidence>
<name>C6LAI9_9FIRM</name>
<gene>
    <name evidence="2" type="ORF">BRYFOR_05631</name>
</gene>
<dbReference type="Proteomes" id="UP000005561">
    <property type="component" value="Unassembled WGS sequence"/>
</dbReference>
<comment type="caution">
    <text evidence="2">The sequence shown here is derived from an EMBL/GenBank/DDBJ whole genome shotgun (WGS) entry which is preliminary data.</text>
</comment>
<dbReference type="AlphaFoldDB" id="C6LAI9"/>
<dbReference type="STRING" id="168384.SAMN05660368_02898"/>